<dbReference type="EMBL" id="CP036432">
    <property type="protein sequence ID" value="QDV82932.1"/>
    <property type="molecule type" value="Genomic_DNA"/>
</dbReference>
<organism evidence="2 3">
    <name type="scientific">Stieleria magnilauensis</name>
    <dbReference type="NCBI Taxonomy" id="2527963"/>
    <lineage>
        <taxon>Bacteria</taxon>
        <taxon>Pseudomonadati</taxon>
        <taxon>Planctomycetota</taxon>
        <taxon>Planctomycetia</taxon>
        <taxon>Pirellulales</taxon>
        <taxon>Pirellulaceae</taxon>
        <taxon>Stieleria</taxon>
    </lineage>
</organism>
<evidence type="ECO:0000256" key="1">
    <source>
        <dbReference type="SAM" id="MobiDB-lite"/>
    </source>
</evidence>
<proteinExistence type="predicted"/>
<name>A0ABX5XME8_9BACT</name>
<gene>
    <name evidence="2" type="ORF">TBK1r_18640</name>
</gene>
<dbReference type="Proteomes" id="UP000318081">
    <property type="component" value="Chromosome"/>
</dbReference>
<evidence type="ECO:0000313" key="3">
    <source>
        <dbReference type="Proteomes" id="UP000318081"/>
    </source>
</evidence>
<feature type="compositionally biased region" description="Polar residues" evidence="1">
    <location>
        <begin position="56"/>
        <end position="65"/>
    </location>
</feature>
<accession>A0ABX5XME8</accession>
<reference evidence="2 3" key="1">
    <citation type="submission" date="2019-02" db="EMBL/GenBank/DDBJ databases">
        <title>Deep-cultivation of Planctomycetes and their phenomic and genomic characterization uncovers novel biology.</title>
        <authorList>
            <person name="Wiegand S."/>
            <person name="Jogler M."/>
            <person name="Boedeker C."/>
            <person name="Pinto D."/>
            <person name="Vollmers J."/>
            <person name="Rivas-Marin E."/>
            <person name="Kohn T."/>
            <person name="Peeters S.H."/>
            <person name="Heuer A."/>
            <person name="Rast P."/>
            <person name="Oberbeckmann S."/>
            <person name="Bunk B."/>
            <person name="Jeske O."/>
            <person name="Meyerdierks A."/>
            <person name="Storesund J.E."/>
            <person name="Kallscheuer N."/>
            <person name="Luecker S."/>
            <person name="Lage O.M."/>
            <person name="Pohl T."/>
            <person name="Merkel B.J."/>
            <person name="Hornburger P."/>
            <person name="Mueller R.-W."/>
            <person name="Bruemmer F."/>
            <person name="Labrenz M."/>
            <person name="Spormann A.M."/>
            <person name="Op den Camp H."/>
            <person name="Overmann J."/>
            <person name="Amann R."/>
            <person name="Jetten M.S.M."/>
            <person name="Mascher T."/>
            <person name="Medema M.H."/>
            <person name="Devos D.P."/>
            <person name="Kaster A.-K."/>
            <person name="Ovreas L."/>
            <person name="Rohde M."/>
            <person name="Galperin M.Y."/>
            <person name="Jogler C."/>
        </authorList>
    </citation>
    <scope>NUCLEOTIDE SEQUENCE [LARGE SCALE GENOMIC DNA]</scope>
    <source>
        <strain evidence="2 3">TBK1r</strain>
    </source>
</reference>
<protein>
    <submittedName>
        <fullName evidence="2">Uncharacterized protein</fullName>
    </submittedName>
</protein>
<feature type="region of interest" description="Disordered" evidence="1">
    <location>
        <begin position="46"/>
        <end position="65"/>
    </location>
</feature>
<evidence type="ECO:0000313" key="2">
    <source>
        <dbReference type="EMBL" id="QDV82932.1"/>
    </source>
</evidence>
<keyword evidence="3" id="KW-1185">Reference proteome</keyword>
<sequence length="65" mass="7208">MQSGIGIAIEHNRNPEIEEITRQNTRKERESVTIVPLTEVPKSAKRGKTCRVVQTRHASALSSPA</sequence>